<dbReference type="PANTHER" id="PTHR44145:SF3">
    <property type="entry name" value="DNAJ HOMOLOG SUBFAMILY A MEMBER 3, MITOCHONDRIAL"/>
    <property type="match status" value="1"/>
</dbReference>
<sequence length="411" mass="48984">MTDYNNRNFSKDYYAILGVKQTSSSEEIKRAYLTLAKKYHPDRNKAPNAAELFKEVREAYEILSDVNLRQQYDQYQNKQNTANQKTYTQTQTSNQQSYYAEEDSDDEYWYTTSEPLDVYFEYNYFDEDEGTYFATAQQHWIDNLILFFQKSNTLALWLNELQWIKTSKFNALNNIDDTLVIEWWYSRKYVLYLTFCSQNRLTPLAIEDFVVTISEILLNLTNNITLNRLDSDEYLNLEGRDWDIFLTEEINAVYWPQVPEQNIYHNLAYYKKSLFYQSPHYETTWNEFFQKITSLKKTKTALNEFFSYMELTFSQTRKEYTLPSYLFEFFCFHTLNKLYSEIDVALAWRCVSYKDYIKAQKQLSRDEKRATVVDNAESTASIIFSILKGLFWIGVVVGIGVLIWAWISGRL</sequence>
<evidence type="ECO:0000313" key="4">
    <source>
        <dbReference type="EMBL" id="GAA5414965.1"/>
    </source>
</evidence>
<dbReference type="CDD" id="cd06257">
    <property type="entry name" value="DnaJ"/>
    <property type="match status" value="1"/>
</dbReference>
<dbReference type="PROSITE" id="PS50076">
    <property type="entry name" value="DNAJ_2"/>
    <property type="match status" value="1"/>
</dbReference>
<comment type="caution">
    <text evidence="4">The sequence shown here is derived from an EMBL/GenBank/DDBJ whole genome shotgun (WGS) entry which is preliminary data.</text>
</comment>
<keyword evidence="2" id="KW-1133">Transmembrane helix</keyword>
<dbReference type="Gene3D" id="1.10.287.110">
    <property type="entry name" value="DnaJ domain"/>
    <property type="match status" value="1"/>
</dbReference>
<dbReference type="PRINTS" id="PR00625">
    <property type="entry name" value="JDOMAIN"/>
</dbReference>
<dbReference type="Pfam" id="PF00226">
    <property type="entry name" value="DnaJ"/>
    <property type="match status" value="1"/>
</dbReference>
<protein>
    <recommendedName>
        <fullName evidence="3">J domain-containing protein</fullName>
    </recommendedName>
</protein>
<keyword evidence="2" id="KW-0812">Transmembrane</keyword>
<dbReference type="Proteomes" id="UP001449582">
    <property type="component" value="Unassembled WGS sequence"/>
</dbReference>
<feature type="domain" description="J" evidence="3">
    <location>
        <begin position="12"/>
        <end position="76"/>
    </location>
</feature>
<dbReference type="EMBL" id="BAABQM010000006">
    <property type="protein sequence ID" value="GAA5414965.1"/>
    <property type="molecule type" value="Genomic_DNA"/>
</dbReference>
<evidence type="ECO:0000256" key="1">
    <source>
        <dbReference type="ARBA" id="ARBA00023186"/>
    </source>
</evidence>
<accession>A0ABP9U8H7</accession>
<dbReference type="InterPro" id="IPR001623">
    <property type="entry name" value="DnaJ_domain"/>
</dbReference>
<keyword evidence="1" id="KW-0143">Chaperone</keyword>
<dbReference type="PROSITE" id="PS00636">
    <property type="entry name" value="DNAJ_1"/>
    <property type="match status" value="1"/>
</dbReference>
<dbReference type="PANTHER" id="PTHR44145">
    <property type="entry name" value="DNAJ HOMOLOG SUBFAMILY A MEMBER 3, MITOCHONDRIAL"/>
    <property type="match status" value="1"/>
</dbReference>
<dbReference type="InterPro" id="IPR051938">
    <property type="entry name" value="Apopto_cytoskel_mod"/>
</dbReference>
<keyword evidence="2" id="KW-0472">Membrane</keyword>
<dbReference type="SMART" id="SM00271">
    <property type="entry name" value="DnaJ"/>
    <property type="match status" value="1"/>
</dbReference>
<evidence type="ECO:0000313" key="5">
    <source>
        <dbReference type="Proteomes" id="UP001449582"/>
    </source>
</evidence>
<name>A0ABP9U8H7_9BACT</name>
<dbReference type="InterPro" id="IPR018253">
    <property type="entry name" value="DnaJ_domain_CS"/>
</dbReference>
<organism evidence="4 5">
    <name type="scientific">Ureaplasma ceti</name>
    <dbReference type="NCBI Taxonomy" id="3119530"/>
    <lineage>
        <taxon>Bacteria</taxon>
        <taxon>Bacillati</taxon>
        <taxon>Mycoplasmatota</taxon>
        <taxon>Mycoplasmoidales</taxon>
        <taxon>Mycoplasmoidaceae</taxon>
        <taxon>Ureaplasma</taxon>
    </lineage>
</organism>
<dbReference type="InterPro" id="IPR036869">
    <property type="entry name" value="J_dom_sf"/>
</dbReference>
<proteinExistence type="predicted"/>
<feature type="transmembrane region" description="Helical" evidence="2">
    <location>
        <begin position="389"/>
        <end position="407"/>
    </location>
</feature>
<dbReference type="SUPFAM" id="SSF46565">
    <property type="entry name" value="Chaperone J-domain"/>
    <property type="match status" value="1"/>
</dbReference>
<gene>
    <name evidence="4" type="ORF">UREOM_6760</name>
</gene>
<evidence type="ECO:0000259" key="3">
    <source>
        <dbReference type="PROSITE" id="PS50076"/>
    </source>
</evidence>
<evidence type="ECO:0000256" key="2">
    <source>
        <dbReference type="SAM" id="Phobius"/>
    </source>
</evidence>
<keyword evidence="5" id="KW-1185">Reference proteome</keyword>
<reference evidence="4" key="1">
    <citation type="submission" date="2024-02" db="EMBL/GenBank/DDBJ databases">
        <title>Draft genome sequence of new strains in genus Ureaplasma.</title>
        <authorList>
            <person name="Nakajima Y."/>
            <person name="Segawa T."/>
        </authorList>
    </citation>
    <scope>NUCLEOTIDE SEQUENCE [LARGE SCALE GENOMIC DNA]</scope>
    <source>
        <strain evidence="4">OM1</strain>
    </source>
</reference>